<dbReference type="InterPro" id="IPR038986">
    <property type="entry name" value="Clr2"/>
</dbReference>
<protein>
    <recommendedName>
        <fullName evidence="6">Cryptic loci regulator 2 N-terminal domain-containing protein</fullName>
    </recommendedName>
</protein>
<dbReference type="GO" id="GO:0070824">
    <property type="term" value="C:SHREC complex"/>
    <property type="evidence" value="ECO:0007669"/>
    <property type="project" value="InterPro"/>
</dbReference>
<keyword evidence="5" id="KW-1185">Reference proteome</keyword>
<dbReference type="Proteomes" id="UP000799779">
    <property type="component" value="Unassembled WGS sequence"/>
</dbReference>
<dbReference type="GO" id="GO:0033553">
    <property type="term" value="C:rDNA heterochromatin"/>
    <property type="evidence" value="ECO:0007669"/>
    <property type="project" value="TreeGrafter"/>
</dbReference>
<organism evidence="4 5">
    <name type="scientific">Amniculicola lignicola CBS 123094</name>
    <dbReference type="NCBI Taxonomy" id="1392246"/>
    <lineage>
        <taxon>Eukaryota</taxon>
        <taxon>Fungi</taxon>
        <taxon>Dikarya</taxon>
        <taxon>Ascomycota</taxon>
        <taxon>Pezizomycotina</taxon>
        <taxon>Dothideomycetes</taxon>
        <taxon>Pleosporomycetidae</taxon>
        <taxon>Pleosporales</taxon>
        <taxon>Amniculicolaceae</taxon>
        <taxon>Amniculicola</taxon>
    </lineage>
</organism>
<dbReference type="GO" id="GO:0031934">
    <property type="term" value="C:mating-type region heterochromatin"/>
    <property type="evidence" value="ECO:0007669"/>
    <property type="project" value="TreeGrafter"/>
</dbReference>
<sequence>MASPMTTEFWPIFPHKSDGVEEVKAKGKPLRNAPTAQQLDQTPNAQGICDYYRLVGVDEPKHLDWRKKLGGMLLREIGGKAYESRWCQSLLLELPEGYRLYEHIKSKADGSTKTVKNHSGGGHDRQDAYLYGYPQGPKKRFRSPVEFFPHLLWLATDVTSDYENCTCRLCSPYQLDLEKPVAKQEADPPKIKQENAPTPTPTPGAVVGRNPIVQIPARRPSGGTPVTQSPALKPATPKPTAPVAAPVPPQVPVVVSSPLPQPRSMDQQVDCMYNRFVCRTGEVVWFFREKLQAWGLGLIIRRWQPHGAGTRAYVIQPLCHPQAHPSTEIVSDETKLKPWLAWSVPAFTNAYLAQHSTLTYDQIDWPAMCGGNYGEGNAEVDASILAAKGGDSTYTPFERLKTTNNMAYEERHWNGIYFGNEKIWTGDPVRIRIGPQATANNGSDVMVITNIVERTHPAQPQQVGPPTTSVYVVGDIYSYSTLTVTDPSRPPAPPQDSNIPIRMREDLAWRNKTLIPKTRTMGCWKLIRGQTRLDLPDINGRWYETSLIFQDFFQISIDKKEGGLGVWMNARGDASGIGKAIGLRKATRIEAFGRAIEKNTQLTEGLEVPADIGQNTSPANDLQALEIGTGDPSFALDEFMNLDGMDGGNLGFGDDFNFS</sequence>
<evidence type="ECO:0000259" key="3">
    <source>
        <dbReference type="Pfam" id="PF16761"/>
    </source>
</evidence>
<dbReference type="GO" id="GO:0030466">
    <property type="term" value="P:silent mating-type cassette heterochromatin formation"/>
    <property type="evidence" value="ECO:0007669"/>
    <property type="project" value="TreeGrafter"/>
</dbReference>
<name>A0A6A5VVW3_9PLEO</name>
<proteinExistence type="predicted"/>
<accession>A0A6A5VVW3</accession>
<feature type="region of interest" description="Disordered" evidence="1">
    <location>
        <begin position="181"/>
        <end position="244"/>
    </location>
</feature>
<reference evidence="4" key="1">
    <citation type="journal article" date="2020" name="Stud. Mycol.">
        <title>101 Dothideomycetes genomes: a test case for predicting lifestyles and emergence of pathogens.</title>
        <authorList>
            <person name="Haridas S."/>
            <person name="Albert R."/>
            <person name="Binder M."/>
            <person name="Bloem J."/>
            <person name="Labutti K."/>
            <person name="Salamov A."/>
            <person name="Andreopoulos B."/>
            <person name="Baker S."/>
            <person name="Barry K."/>
            <person name="Bills G."/>
            <person name="Bluhm B."/>
            <person name="Cannon C."/>
            <person name="Castanera R."/>
            <person name="Culley D."/>
            <person name="Daum C."/>
            <person name="Ezra D."/>
            <person name="Gonzalez J."/>
            <person name="Henrissat B."/>
            <person name="Kuo A."/>
            <person name="Liang C."/>
            <person name="Lipzen A."/>
            <person name="Lutzoni F."/>
            <person name="Magnuson J."/>
            <person name="Mondo S."/>
            <person name="Nolan M."/>
            <person name="Ohm R."/>
            <person name="Pangilinan J."/>
            <person name="Park H.-J."/>
            <person name="Ramirez L."/>
            <person name="Alfaro M."/>
            <person name="Sun H."/>
            <person name="Tritt A."/>
            <person name="Yoshinaga Y."/>
            <person name="Zwiers L.-H."/>
            <person name="Turgeon B."/>
            <person name="Goodwin S."/>
            <person name="Spatafora J."/>
            <person name="Crous P."/>
            <person name="Grigoriev I."/>
        </authorList>
    </citation>
    <scope>NUCLEOTIDE SEQUENCE</scope>
    <source>
        <strain evidence="4">CBS 123094</strain>
    </source>
</reference>
<dbReference type="AlphaFoldDB" id="A0A6A5VVW3"/>
<evidence type="ECO:0008006" key="6">
    <source>
        <dbReference type="Google" id="ProtNLM"/>
    </source>
</evidence>
<dbReference type="Pfam" id="PF16761">
    <property type="entry name" value="Clr2_transil"/>
    <property type="match status" value="1"/>
</dbReference>
<feature type="domain" description="Cryptic loci regulator 2 N-terminal" evidence="3">
    <location>
        <begin position="91"/>
        <end position="170"/>
    </location>
</feature>
<dbReference type="EMBL" id="ML977692">
    <property type="protein sequence ID" value="KAF1993673.1"/>
    <property type="molecule type" value="Genomic_DNA"/>
</dbReference>
<dbReference type="Pfam" id="PF10383">
    <property type="entry name" value="Clr2"/>
    <property type="match status" value="1"/>
</dbReference>
<evidence type="ECO:0000313" key="4">
    <source>
        <dbReference type="EMBL" id="KAF1993673.1"/>
    </source>
</evidence>
<evidence type="ECO:0000256" key="1">
    <source>
        <dbReference type="SAM" id="MobiDB-lite"/>
    </source>
</evidence>
<evidence type="ECO:0000313" key="5">
    <source>
        <dbReference type="Proteomes" id="UP000799779"/>
    </source>
</evidence>
<dbReference type="InterPro" id="IPR018839">
    <property type="entry name" value="Tscrpt-silencing_Clr2_C"/>
</dbReference>
<dbReference type="PANTHER" id="PTHR38046">
    <property type="entry name" value="CRYPTIC LOCI REGULATOR 2"/>
    <property type="match status" value="1"/>
</dbReference>
<dbReference type="InterPro" id="IPR031915">
    <property type="entry name" value="Clr2_N"/>
</dbReference>
<gene>
    <name evidence="4" type="ORF">P154DRAFT_527608</name>
</gene>
<dbReference type="PANTHER" id="PTHR38046:SF1">
    <property type="entry name" value="CRYPTIC LOCI REGULATOR 2"/>
    <property type="match status" value="1"/>
</dbReference>
<feature type="compositionally biased region" description="Basic and acidic residues" evidence="1">
    <location>
        <begin position="181"/>
        <end position="193"/>
    </location>
</feature>
<evidence type="ECO:0000259" key="2">
    <source>
        <dbReference type="Pfam" id="PF10383"/>
    </source>
</evidence>
<feature type="domain" description="Cryptic loci regulator 2 C-terminal" evidence="2">
    <location>
        <begin position="412"/>
        <end position="544"/>
    </location>
</feature>
<dbReference type="OrthoDB" id="2421327at2759"/>